<keyword evidence="1" id="KW-0805">Transcription regulation</keyword>
<dbReference type="GO" id="GO:0043565">
    <property type="term" value="F:sequence-specific DNA binding"/>
    <property type="evidence" value="ECO:0007669"/>
    <property type="project" value="InterPro"/>
</dbReference>
<dbReference type="Gene3D" id="1.10.10.60">
    <property type="entry name" value="Homeodomain-like"/>
    <property type="match status" value="1"/>
</dbReference>
<dbReference type="AlphaFoldDB" id="A0A285IPY9"/>
<dbReference type="Proteomes" id="UP000231702">
    <property type="component" value="Unassembled WGS sequence"/>
</dbReference>
<dbReference type="PANTHER" id="PTHR43280:SF32">
    <property type="entry name" value="TRANSCRIPTIONAL REGULATORY PROTEIN"/>
    <property type="match status" value="1"/>
</dbReference>
<dbReference type="EMBL" id="PGTD01000009">
    <property type="protein sequence ID" value="PJE31429.1"/>
    <property type="molecule type" value="Genomic_DNA"/>
</dbReference>
<evidence type="ECO:0000256" key="3">
    <source>
        <dbReference type="ARBA" id="ARBA00023163"/>
    </source>
</evidence>
<gene>
    <name evidence="5" type="ORF">CVM39_03495</name>
    <name evidence="6" type="ORF">SAMN06297129_1662</name>
</gene>
<dbReference type="OrthoDB" id="9814125at2"/>
<proteinExistence type="predicted"/>
<name>A0A285IPY9_9RHOB</name>
<reference evidence="6 7" key="1">
    <citation type="submission" date="2017-09" db="EMBL/GenBank/DDBJ databases">
        <authorList>
            <person name="Ehlers B."/>
            <person name="Leendertz F.H."/>
        </authorList>
    </citation>
    <scope>NUCLEOTIDE SEQUENCE [LARGE SCALE GENOMIC DNA]</scope>
    <source>
        <strain evidence="6 7">CGMCC 1.12662</strain>
    </source>
</reference>
<dbReference type="SMART" id="SM00342">
    <property type="entry name" value="HTH_ARAC"/>
    <property type="match status" value="1"/>
</dbReference>
<dbReference type="Pfam" id="PF12833">
    <property type="entry name" value="HTH_18"/>
    <property type="match status" value="1"/>
</dbReference>
<evidence type="ECO:0000256" key="1">
    <source>
        <dbReference type="ARBA" id="ARBA00023015"/>
    </source>
</evidence>
<evidence type="ECO:0000313" key="5">
    <source>
        <dbReference type="EMBL" id="PJE31429.1"/>
    </source>
</evidence>
<dbReference type="SUPFAM" id="SSF46689">
    <property type="entry name" value="Homeodomain-like"/>
    <property type="match status" value="1"/>
</dbReference>
<keyword evidence="8" id="KW-1185">Reference proteome</keyword>
<evidence type="ECO:0000313" key="6">
    <source>
        <dbReference type="EMBL" id="SNY50024.1"/>
    </source>
</evidence>
<organism evidence="6 7">
    <name type="scientific">Pseudooceanicola antarcticus</name>
    <dbReference type="NCBI Taxonomy" id="1247613"/>
    <lineage>
        <taxon>Bacteria</taxon>
        <taxon>Pseudomonadati</taxon>
        <taxon>Pseudomonadota</taxon>
        <taxon>Alphaproteobacteria</taxon>
        <taxon>Rhodobacterales</taxon>
        <taxon>Paracoccaceae</taxon>
        <taxon>Pseudooceanicola</taxon>
    </lineage>
</organism>
<evidence type="ECO:0000313" key="7">
    <source>
        <dbReference type="Proteomes" id="UP000231655"/>
    </source>
</evidence>
<evidence type="ECO:0000259" key="4">
    <source>
        <dbReference type="PROSITE" id="PS01124"/>
    </source>
</evidence>
<dbReference type="PANTHER" id="PTHR43280">
    <property type="entry name" value="ARAC-FAMILY TRANSCRIPTIONAL REGULATOR"/>
    <property type="match status" value="1"/>
</dbReference>
<dbReference type="InterPro" id="IPR009057">
    <property type="entry name" value="Homeodomain-like_sf"/>
</dbReference>
<dbReference type="EMBL" id="OBEA01000003">
    <property type="protein sequence ID" value="SNY50024.1"/>
    <property type="molecule type" value="Genomic_DNA"/>
</dbReference>
<keyword evidence="2" id="KW-0238">DNA-binding</keyword>
<dbReference type="PROSITE" id="PS01124">
    <property type="entry name" value="HTH_ARAC_FAMILY_2"/>
    <property type="match status" value="1"/>
</dbReference>
<feature type="domain" description="HTH araC/xylS-type" evidence="4">
    <location>
        <begin position="189"/>
        <end position="287"/>
    </location>
</feature>
<evidence type="ECO:0000313" key="8">
    <source>
        <dbReference type="Proteomes" id="UP000231702"/>
    </source>
</evidence>
<sequence length="303" mass="33297">MPRPQPPLPSRANRLFEARLLRSSLHPTELQLEPEAACLLVLAAGRVALESPAAAGQRRDGPEDEALSADAPRLAWLPPGAVRRIRLSAGARGALLRLGPVALARALPTGAMNTRLRGLLSQLRLLPLDPEVRDDMLRHLEVIDEESRAARGGTEVIVENLVSVLLVRLWRAAEVGGHSGALAPRSQLDRFVLLVARHGREHWSVGDYAGALGISRDRLGAVVRQATGLSPQGYLHREILADARDLLVNTPLQVAEIAFRLGFQDPAYFNRFFARHEKLSPGRFRRAARARQREDTTSFAAWP</sequence>
<dbReference type="Proteomes" id="UP000231655">
    <property type="component" value="Unassembled WGS sequence"/>
</dbReference>
<dbReference type="InterPro" id="IPR018060">
    <property type="entry name" value="HTH_AraC"/>
</dbReference>
<reference evidence="5 8" key="2">
    <citation type="journal article" date="2018" name="Int. J. Syst. Evol. Microbiol.">
        <title>Pseudooceanicola lipolyticus sp. nov., a marine alphaproteobacterium, reclassification of Oceanicola flagellatus as Pseudooceanicola flagellatus comb. nov. and emended description of the genus Pseudooceanicola.</title>
        <authorList>
            <person name="Huang M.-M."/>
            <person name="Guo L.-L."/>
            <person name="Wu Y.-H."/>
            <person name="Lai Q.-L."/>
            <person name="Shao Z.-Z."/>
            <person name="Wang C.-S."/>
            <person name="Wu M."/>
            <person name="Xu X.-W."/>
        </authorList>
    </citation>
    <scope>NUCLEOTIDE SEQUENCE [LARGE SCALE GENOMIC DNA]</scope>
    <source>
        <strain evidence="5 8">Ar-45</strain>
    </source>
</reference>
<dbReference type="GO" id="GO:0003700">
    <property type="term" value="F:DNA-binding transcription factor activity"/>
    <property type="evidence" value="ECO:0007669"/>
    <property type="project" value="InterPro"/>
</dbReference>
<protein>
    <submittedName>
        <fullName evidence="5">AraC family transcriptional regulator</fullName>
    </submittedName>
    <submittedName>
        <fullName evidence="6">Transcriptional regulator, AraC family</fullName>
    </submittedName>
</protein>
<evidence type="ECO:0000256" key="2">
    <source>
        <dbReference type="ARBA" id="ARBA00023125"/>
    </source>
</evidence>
<accession>A0A285IPY9</accession>
<dbReference type="RefSeq" id="WP_097145427.1">
    <property type="nucleotide sequence ID" value="NZ_OBEA01000003.1"/>
</dbReference>
<keyword evidence="3" id="KW-0804">Transcription</keyword>